<dbReference type="AlphaFoldDB" id="A0A9Q3EMK6"/>
<comment type="caution">
    <text evidence="16">The sequence shown here is derived from an EMBL/GenBank/DDBJ whole genome shotgun (WGS) entry which is preliminary data.</text>
</comment>
<keyword evidence="1" id="KW-0815">Transposition</keyword>
<dbReference type="OrthoDB" id="7691805at2759"/>
<dbReference type="GO" id="GO:0015074">
    <property type="term" value="P:DNA integration"/>
    <property type="evidence" value="ECO:0007669"/>
    <property type="project" value="UniProtKB-KW"/>
</dbReference>
<dbReference type="Gene3D" id="3.30.420.10">
    <property type="entry name" value="Ribonuclease H-like superfamily/Ribonuclease H"/>
    <property type="match status" value="1"/>
</dbReference>
<evidence type="ECO:0000256" key="14">
    <source>
        <dbReference type="ARBA" id="ARBA00049244"/>
    </source>
</evidence>
<dbReference type="GO" id="GO:0004519">
    <property type="term" value="F:endonuclease activity"/>
    <property type="evidence" value="ECO:0007669"/>
    <property type="project" value="UniProtKB-KW"/>
</dbReference>
<evidence type="ECO:0000256" key="12">
    <source>
        <dbReference type="ARBA" id="ARBA00023172"/>
    </source>
</evidence>
<keyword evidence="9" id="KW-0229">DNA integration</keyword>
<evidence type="ECO:0000256" key="8">
    <source>
        <dbReference type="ARBA" id="ARBA00022884"/>
    </source>
</evidence>
<dbReference type="InterPro" id="IPR036397">
    <property type="entry name" value="RNaseH_sf"/>
</dbReference>
<accession>A0A9Q3EMK6</accession>
<keyword evidence="12" id="KW-0233">DNA recombination</keyword>
<dbReference type="GO" id="GO:0032196">
    <property type="term" value="P:transposition"/>
    <property type="evidence" value="ECO:0007669"/>
    <property type="project" value="UniProtKB-KW"/>
</dbReference>
<evidence type="ECO:0000256" key="1">
    <source>
        <dbReference type="ARBA" id="ARBA00022578"/>
    </source>
</evidence>
<keyword evidence="5" id="KW-0255">Endonuclease</keyword>
<dbReference type="GO" id="GO:0005634">
    <property type="term" value="C:nucleus"/>
    <property type="evidence" value="ECO:0007669"/>
    <property type="project" value="UniProtKB-ARBA"/>
</dbReference>
<dbReference type="InterPro" id="IPR001584">
    <property type="entry name" value="Integrase_cat-core"/>
</dbReference>
<evidence type="ECO:0000256" key="7">
    <source>
        <dbReference type="ARBA" id="ARBA00022842"/>
    </source>
</evidence>
<dbReference type="GO" id="GO:0003887">
    <property type="term" value="F:DNA-directed DNA polymerase activity"/>
    <property type="evidence" value="ECO:0007669"/>
    <property type="project" value="UniProtKB-KW"/>
</dbReference>
<feature type="domain" description="Integrase catalytic" evidence="15">
    <location>
        <begin position="76"/>
        <end position="241"/>
    </location>
</feature>
<dbReference type="InterPro" id="IPR012337">
    <property type="entry name" value="RNaseH-like_sf"/>
</dbReference>
<evidence type="ECO:0000256" key="13">
    <source>
        <dbReference type="ARBA" id="ARBA00048173"/>
    </source>
</evidence>
<proteinExistence type="predicted"/>
<evidence type="ECO:0000256" key="6">
    <source>
        <dbReference type="ARBA" id="ARBA00022801"/>
    </source>
</evidence>
<dbReference type="PROSITE" id="PS50994">
    <property type="entry name" value="INTEGRASE"/>
    <property type="match status" value="1"/>
</dbReference>
<evidence type="ECO:0000313" key="17">
    <source>
        <dbReference type="Proteomes" id="UP000765509"/>
    </source>
</evidence>
<keyword evidence="2" id="KW-0548">Nucleotidyltransferase</keyword>
<dbReference type="PANTHER" id="PTHR42648:SF11">
    <property type="entry name" value="TRANSPOSON TY4-P GAG-POL POLYPROTEIN"/>
    <property type="match status" value="1"/>
</dbReference>
<gene>
    <name evidence="16" type="ORF">O181_063504</name>
</gene>
<evidence type="ECO:0000256" key="4">
    <source>
        <dbReference type="ARBA" id="ARBA00022723"/>
    </source>
</evidence>
<keyword evidence="8" id="KW-0694">RNA-binding</keyword>
<dbReference type="SUPFAM" id="SSF53098">
    <property type="entry name" value="Ribonuclease H-like"/>
    <property type="match status" value="1"/>
</dbReference>
<dbReference type="Proteomes" id="UP000765509">
    <property type="component" value="Unassembled WGS sequence"/>
</dbReference>
<evidence type="ECO:0000313" key="16">
    <source>
        <dbReference type="EMBL" id="MBW0523789.1"/>
    </source>
</evidence>
<comment type="catalytic activity">
    <reaction evidence="13">
        <text>DNA(n) + a 2'-deoxyribonucleoside 5'-triphosphate = DNA(n+1) + diphosphate</text>
        <dbReference type="Rhea" id="RHEA:22508"/>
        <dbReference type="Rhea" id="RHEA-COMP:17339"/>
        <dbReference type="Rhea" id="RHEA-COMP:17340"/>
        <dbReference type="ChEBI" id="CHEBI:33019"/>
        <dbReference type="ChEBI" id="CHEBI:61560"/>
        <dbReference type="ChEBI" id="CHEBI:173112"/>
        <dbReference type="EC" id="2.7.7.49"/>
    </reaction>
</comment>
<dbReference type="GO" id="GO:0016787">
    <property type="term" value="F:hydrolase activity"/>
    <property type="evidence" value="ECO:0007669"/>
    <property type="project" value="UniProtKB-KW"/>
</dbReference>
<evidence type="ECO:0000256" key="2">
    <source>
        <dbReference type="ARBA" id="ARBA00022695"/>
    </source>
</evidence>
<keyword evidence="10" id="KW-0695">RNA-directed DNA polymerase</keyword>
<dbReference type="Pfam" id="PF00665">
    <property type="entry name" value="rve"/>
    <property type="match status" value="1"/>
</dbReference>
<dbReference type="GO" id="GO:0046872">
    <property type="term" value="F:metal ion binding"/>
    <property type="evidence" value="ECO:0007669"/>
    <property type="project" value="UniProtKB-KW"/>
</dbReference>
<evidence type="ECO:0000256" key="9">
    <source>
        <dbReference type="ARBA" id="ARBA00022908"/>
    </source>
</evidence>
<dbReference type="PANTHER" id="PTHR42648">
    <property type="entry name" value="TRANSPOSASE, PUTATIVE-RELATED"/>
    <property type="match status" value="1"/>
</dbReference>
<organism evidence="16 17">
    <name type="scientific">Austropuccinia psidii MF-1</name>
    <dbReference type="NCBI Taxonomy" id="1389203"/>
    <lineage>
        <taxon>Eukaryota</taxon>
        <taxon>Fungi</taxon>
        <taxon>Dikarya</taxon>
        <taxon>Basidiomycota</taxon>
        <taxon>Pucciniomycotina</taxon>
        <taxon>Pucciniomycetes</taxon>
        <taxon>Pucciniales</taxon>
        <taxon>Sphaerophragmiaceae</taxon>
        <taxon>Austropuccinia</taxon>
    </lineage>
</organism>
<keyword evidence="7" id="KW-0460">Magnesium</keyword>
<dbReference type="GO" id="GO:0006310">
    <property type="term" value="P:DNA recombination"/>
    <property type="evidence" value="ECO:0007669"/>
    <property type="project" value="UniProtKB-KW"/>
</dbReference>
<evidence type="ECO:0000256" key="3">
    <source>
        <dbReference type="ARBA" id="ARBA00022722"/>
    </source>
</evidence>
<keyword evidence="3" id="KW-0540">Nuclease</keyword>
<evidence type="ECO:0000259" key="15">
    <source>
        <dbReference type="PROSITE" id="PS50994"/>
    </source>
</evidence>
<comment type="catalytic activity">
    <reaction evidence="14">
        <text>DNA(n) + a 2'-deoxyribonucleoside 5'-triphosphate = DNA(n+1) + diphosphate</text>
        <dbReference type="Rhea" id="RHEA:22508"/>
        <dbReference type="Rhea" id="RHEA-COMP:17339"/>
        <dbReference type="Rhea" id="RHEA-COMP:17340"/>
        <dbReference type="ChEBI" id="CHEBI:33019"/>
        <dbReference type="ChEBI" id="CHEBI:61560"/>
        <dbReference type="ChEBI" id="CHEBI:173112"/>
        <dbReference type="EC" id="2.7.7.7"/>
    </reaction>
</comment>
<keyword evidence="17" id="KW-1185">Reference proteome</keyword>
<evidence type="ECO:0000256" key="10">
    <source>
        <dbReference type="ARBA" id="ARBA00022918"/>
    </source>
</evidence>
<dbReference type="GO" id="GO:0003723">
    <property type="term" value="F:RNA binding"/>
    <property type="evidence" value="ECO:0007669"/>
    <property type="project" value="UniProtKB-KW"/>
</dbReference>
<reference evidence="16" key="1">
    <citation type="submission" date="2021-03" db="EMBL/GenBank/DDBJ databases">
        <title>Draft genome sequence of rust myrtle Austropuccinia psidii MF-1, a brazilian biotype.</title>
        <authorList>
            <person name="Quecine M.C."/>
            <person name="Pachon D.M.R."/>
            <person name="Bonatelli M.L."/>
            <person name="Correr F.H."/>
            <person name="Franceschini L.M."/>
            <person name="Leite T.F."/>
            <person name="Margarido G.R.A."/>
            <person name="Almeida C.A."/>
            <person name="Ferrarezi J.A."/>
            <person name="Labate C.A."/>
        </authorList>
    </citation>
    <scope>NUCLEOTIDE SEQUENCE</scope>
    <source>
        <strain evidence="16">MF-1</strain>
    </source>
</reference>
<dbReference type="EMBL" id="AVOT02030572">
    <property type="protein sequence ID" value="MBW0523789.1"/>
    <property type="molecule type" value="Genomic_DNA"/>
</dbReference>
<name>A0A9Q3EMK6_9BASI</name>
<keyword evidence="11" id="KW-0239">DNA-directed DNA polymerase</keyword>
<dbReference type="Pfam" id="PF13976">
    <property type="entry name" value="gag_pre-integrs"/>
    <property type="match status" value="1"/>
</dbReference>
<dbReference type="InterPro" id="IPR025724">
    <property type="entry name" value="GAG-pre-integrase_dom"/>
</dbReference>
<dbReference type="GO" id="GO:0003964">
    <property type="term" value="F:RNA-directed DNA polymerase activity"/>
    <property type="evidence" value="ECO:0007669"/>
    <property type="project" value="UniProtKB-KW"/>
</dbReference>
<keyword evidence="6" id="KW-0378">Hydrolase</keyword>
<dbReference type="InterPro" id="IPR039537">
    <property type="entry name" value="Retrotran_Ty1/copia-like"/>
</dbReference>
<keyword evidence="11" id="KW-0808">Transferase</keyword>
<evidence type="ECO:0000256" key="11">
    <source>
        <dbReference type="ARBA" id="ARBA00022932"/>
    </source>
</evidence>
<sequence>MGNLFATKLQTQCVFSLSESEKKRDWHSLLGHPSDEYTKQLLSSKKITGTFTSSSECQVCLHAKIKRLPHSRHLPSTHSPFTKIHMDTLEISLPSCQGYCYVLAIIDDFSRFNSIYLMTEKGRAEAFIKSFLNELKNKLNITPAYIHTDRGGEFDSNNFKQNLLARGICLERGPAHSPQTNGVAERFNQSLITKFRCLLAQSNIPITYWDKAVLHASLLLNHLPHRFLNTSSPNDVLLRVSSTIQPIRDLKTFLPFGINIVVKNENPGSKVNPSGQAMKALTFKPYSDTLRVLDVVTGKIRVTCDYSQLKSETTVMLRKDPCVLPMQPVKTPPPTTTLPVLKDSLPQLSSLITGHHEAVP</sequence>
<protein>
    <recommendedName>
        <fullName evidence="15">Integrase catalytic domain-containing protein</fullName>
    </recommendedName>
</protein>
<evidence type="ECO:0000256" key="5">
    <source>
        <dbReference type="ARBA" id="ARBA00022759"/>
    </source>
</evidence>
<keyword evidence="4" id="KW-0479">Metal-binding</keyword>